<dbReference type="EnsemblMetazoa" id="SSS_606s_mrna">
    <property type="protein sequence ID" value="KAF7488821.1"/>
    <property type="gene ID" value="SSS_606"/>
</dbReference>
<evidence type="ECO:0000256" key="1">
    <source>
        <dbReference type="SAM" id="MobiDB-lite"/>
    </source>
</evidence>
<proteinExistence type="predicted"/>
<reference evidence="5" key="1">
    <citation type="journal article" date="2020" name="PLoS Negl. Trop. Dis.">
        <title>High-quality nuclear genome for Sarcoptes scabiei-A critical resource for a neglected parasite.</title>
        <authorList>
            <person name="Korhonen P.K."/>
            <person name="Gasser R.B."/>
            <person name="Ma G."/>
            <person name="Wang T."/>
            <person name="Stroehlein A.J."/>
            <person name="Young N.D."/>
            <person name="Ang C.S."/>
            <person name="Fernando D.D."/>
            <person name="Lu H.C."/>
            <person name="Taylor S."/>
            <person name="Reynolds S.L."/>
            <person name="Mofiz E."/>
            <person name="Najaraj S.H."/>
            <person name="Gowda H."/>
            <person name="Madugundu A."/>
            <person name="Renuse S."/>
            <person name="Holt D."/>
            <person name="Pandey A."/>
            <person name="Papenfuss A.T."/>
            <person name="Fischer K."/>
        </authorList>
    </citation>
    <scope>NUCLEOTIDE SEQUENCE [LARGE SCALE GENOMIC DNA]</scope>
</reference>
<feature type="region of interest" description="Disordered" evidence="1">
    <location>
        <begin position="90"/>
        <end position="112"/>
    </location>
</feature>
<keyword evidence="2" id="KW-0732">Signal</keyword>
<dbReference type="EMBL" id="WVUK01000065">
    <property type="protein sequence ID" value="KAF7488821.1"/>
    <property type="molecule type" value="Genomic_DNA"/>
</dbReference>
<feature type="chain" id="PRO_5038316172" evidence="2">
    <location>
        <begin position="29"/>
        <end position="205"/>
    </location>
</feature>
<gene>
    <name evidence="3" type="ORF">SSS_606</name>
</gene>
<name>A0A834V9W2_SARSC</name>
<evidence type="ECO:0000313" key="5">
    <source>
        <dbReference type="Proteomes" id="UP000070412"/>
    </source>
</evidence>
<evidence type="ECO:0000256" key="2">
    <source>
        <dbReference type="SAM" id="SignalP"/>
    </source>
</evidence>
<organism evidence="3">
    <name type="scientific">Sarcoptes scabiei</name>
    <name type="common">Itch mite</name>
    <name type="synonym">Acarus scabiei</name>
    <dbReference type="NCBI Taxonomy" id="52283"/>
    <lineage>
        <taxon>Eukaryota</taxon>
        <taxon>Metazoa</taxon>
        <taxon>Ecdysozoa</taxon>
        <taxon>Arthropoda</taxon>
        <taxon>Chelicerata</taxon>
        <taxon>Arachnida</taxon>
        <taxon>Acari</taxon>
        <taxon>Acariformes</taxon>
        <taxon>Sarcoptiformes</taxon>
        <taxon>Astigmata</taxon>
        <taxon>Psoroptidia</taxon>
        <taxon>Sarcoptoidea</taxon>
        <taxon>Sarcoptidae</taxon>
        <taxon>Sarcoptinae</taxon>
        <taxon>Sarcoptes</taxon>
    </lineage>
</organism>
<dbReference type="AlphaFoldDB" id="A0A834V9W2"/>
<dbReference type="OrthoDB" id="10346901at2759"/>
<evidence type="ECO:0000313" key="3">
    <source>
        <dbReference type="EMBL" id="KAF7488821.1"/>
    </source>
</evidence>
<sequence>MKISTSITRSELWIWFALMLRAVLVVQTQPLRFSSLTTFNFMNCMDFARHMSSTAERFGLLSSVVTPPVPNKRQSFLDLFLRNHRRYSNRKYSRQDPGPSSQPQPIAPNLNQPFDNGQGGLVDMFQNLFNQVLNIGDSNVAACNQRPKLIACQNIDSYLESIFPEWWFNMRITDNANYVASQLTSHRYHSLVEAAMKAYKCFCQC</sequence>
<accession>A0A834V9W2</accession>
<protein>
    <submittedName>
        <fullName evidence="3 4">Uncharacterized protein</fullName>
    </submittedName>
</protein>
<reference evidence="4" key="3">
    <citation type="submission" date="2022-06" db="UniProtKB">
        <authorList>
            <consortium name="EnsemblMetazoa"/>
        </authorList>
    </citation>
    <scope>IDENTIFICATION</scope>
</reference>
<keyword evidence="5" id="KW-1185">Reference proteome</keyword>
<feature type="signal peptide" evidence="2">
    <location>
        <begin position="1"/>
        <end position="28"/>
    </location>
</feature>
<evidence type="ECO:0000313" key="4">
    <source>
        <dbReference type="EnsemblMetazoa" id="KAF7488821.1"/>
    </source>
</evidence>
<reference evidence="3" key="2">
    <citation type="submission" date="2020-01" db="EMBL/GenBank/DDBJ databases">
        <authorList>
            <person name="Korhonen P.K.K."/>
            <person name="Guangxu M.G."/>
            <person name="Wang T.W."/>
            <person name="Stroehlein A.J.S."/>
            <person name="Young N.D."/>
            <person name="Ang C.-S.A."/>
            <person name="Fernando D.W.F."/>
            <person name="Lu H.L."/>
            <person name="Taylor S.T."/>
            <person name="Ehtesham M.E.M."/>
            <person name="Najaraj S.H.N."/>
            <person name="Harsha G.H.G."/>
            <person name="Madugundu A.M."/>
            <person name="Renuse S.R."/>
            <person name="Holt D.H."/>
            <person name="Pandey A.P."/>
            <person name="Papenfuss A.P."/>
            <person name="Gasser R.B.G."/>
            <person name="Fischer K.F."/>
        </authorList>
    </citation>
    <scope>NUCLEOTIDE SEQUENCE</scope>
    <source>
        <strain evidence="3">SSS_KF_BRIS2020</strain>
    </source>
</reference>
<dbReference type="Proteomes" id="UP000070412">
    <property type="component" value="Unassembled WGS sequence"/>
</dbReference>